<sequence>RFQRPMKQHHSASLFSCHDNEMSSIMNKFWSVEEVEEKPLTSPDDEFCELHFQRTYRRTETGRYIVALPFKEPPPNLASSRSAAMVRFRNLESKFARNPDFKQAYIQFMDEYEGLTHMAVSNEPAAYTIPHHAVFKSDGVKSKIRVVFDGSCNTSEGSLNDFLLPGPKLQKDIGSVILRFRLHRIVFTA</sequence>
<name>A0A0A9X7F0_LYGHE</name>
<dbReference type="PANTHER" id="PTHR47331:SF5">
    <property type="entry name" value="RIBONUCLEASE H"/>
    <property type="match status" value="1"/>
</dbReference>
<feature type="non-terminal residue" evidence="1">
    <location>
        <position position="1"/>
    </location>
</feature>
<dbReference type="AlphaFoldDB" id="A0A0A9X7F0"/>
<evidence type="ECO:0000313" key="1">
    <source>
        <dbReference type="EMBL" id="JAG14743.1"/>
    </source>
</evidence>
<reference evidence="1" key="2">
    <citation type="submission" date="2014-07" db="EMBL/GenBank/DDBJ databases">
        <authorList>
            <person name="Hull J."/>
        </authorList>
    </citation>
    <scope>NUCLEOTIDE SEQUENCE</scope>
</reference>
<organism evidence="1">
    <name type="scientific">Lygus hesperus</name>
    <name type="common">Western plant bug</name>
    <dbReference type="NCBI Taxonomy" id="30085"/>
    <lineage>
        <taxon>Eukaryota</taxon>
        <taxon>Metazoa</taxon>
        <taxon>Ecdysozoa</taxon>
        <taxon>Arthropoda</taxon>
        <taxon>Hexapoda</taxon>
        <taxon>Insecta</taxon>
        <taxon>Pterygota</taxon>
        <taxon>Neoptera</taxon>
        <taxon>Paraneoptera</taxon>
        <taxon>Hemiptera</taxon>
        <taxon>Heteroptera</taxon>
        <taxon>Panheteroptera</taxon>
        <taxon>Cimicomorpha</taxon>
        <taxon>Miridae</taxon>
        <taxon>Mirini</taxon>
        <taxon>Lygus</taxon>
    </lineage>
</organism>
<accession>A0A0A9X7F0</accession>
<feature type="non-terminal residue" evidence="1">
    <location>
        <position position="189"/>
    </location>
</feature>
<reference evidence="1" key="1">
    <citation type="journal article" date="2014" name="PLoS ONE">
        <title>Transcriptome-Based Identification of ABC Transporters in the Western Tarnished Plant Bug Lygus hesperus.</title>
        <authorList>
            <person name="Hull J.J."/>
            <person name="Chaney K."/>
            <person name="Geib S.M."/>
            <person name="Fabrick J.A."/>
            <person name="Brent C.S."/>
            <person name="Walsh D."/>
            <person name="Lavine L.C."/>
        </authorList>
    </citation>
    <scope>NUCLEOTIDE SEQUENCE</scope>
</reference>
<dbReference type="EMBL" id="GBHO01028861">
    <property type="protein sequence ID" value="JAG14743.1"/>
    <property type="molecule type" value="Transcribed_RNA"/>
</dbReference>
<protein>
    <submittedName>
        <fullName evidence="1">T-cell differentiation antigen CD6</fullName>
    </submittedName>
</protein>
<proteinExistence type="predicted"/>
<dbReference type="PANTHER" id="PTHR47331">
    <property type="entry name" value="PHD-TYPE DOMAIN-CONTAINING PROTEIN"/>
    <property type="match status" value="1"/>
</dbReference>
<gene>
    <name evidence="1" type="primary">Cd6</name>
    <name evidence="1" type="ORF">CM83_105612</name>
</gene>